<evidence type="ECO:0000256" key="1">
    <source>
        <dbReference type="ARBA" id="ARBA00005495"/>
    </source>
</evidence>
<keyword evidence="7" id="KW-1185">Reference proteome</keyword>
<dbReference type="PANTHER" id="PTHR33337">
    <property type="entry name" value="GFA DOMAIN-CONTAINING PROTEIN"/>
    <property type="match status" value="1"/>
</dbReference>
<proteinExistence type="inferred from homology"/>
<dbReference type="EMBL" id="JAMXMC010000007">
    <property type="protein sequence ID" value="MCO5977661.1"/>
    <property type="molecule type" value="Genomic_DNA"/>
</dbReference>
<organism evidence="6 7">
    <name type="scientific">Ideonella oryzae</name>
    <dbReference type="NCBI Taxonomy" id="2937441"/>
    <lineage>
        <taxon>Bacteria</taxon>
        <taxon>Pseudomonadati</taxon>
        <taxon>Pseudomonadota</taxon>
        <taxon>Betaproteobacteria</taxon>
        <taxon>Burkholderiales</taxon>
        <taxon>Sphaerotilaceae</taxon>
        <taxon>Ideonella</taxon>
    </lineage>
</organism>
<feature type="domain" description="CENP-V/GFA" evidence="5">
    <location>
        <begin position="5"/>
        <end position="123"/>
    </location>
</feature>
<evidence type="ECO:0000256" key="3">
    <source>
        <dbReference type="ARBA" id="ARBA00022833"/>
    </source>
</evidence>
<name>A0ABT1BN64_9BURK</name>
<evidence type="ECO:0000313" key="7">
    <source>
        <dbReference type="Proteomes" id="UP001204851"/>
    </source>
</evidence>
<dbReference type="SUPFAM" id="SSF51316">
    <property type="entry name" value="Mss4-like"/>
    <property type="match status" value="1"/>
</dbReference>
<evidence type="ECO:0000256" key="4">
    <source>
        <dbReference type="ARBA" id="ARBA00023239"/>
    </source>
</evidence>
<dbReference type="Pfam" id="PF04828">
    <property type="entry name" value="GFA"/>
    <property type="match status" value="1"/>
</dbReference>
<keyword evidence="4" id="KW-0456">Lyase</keyword>
<reference evidence="6 7" key="1">
    <citation type="submission" date="2022-06" db="EMBL/GenBank/DDBJ databases">
        <title>Ideonella sp. NS12-5 Genome sequencing and assembly.</title>
        <authorList>
            <person name="Jung Y."/>
        </authorList>
    </citation>
    <scope>NUCLEOTIDE SEQUENCE [LARGE SCALE GENOMIC DNA]</scope>
    <source>
        <strain evidence="6 7">NS12-5</strain>
    </source>
</reference>
<evidence type="ECO:0000259" key="5">
    <source>
        <dbReference type="PROSITE" id="PS51891"/>
    </source>
</evidence>
<protein>
    <submittedName>
        <fullName evidence="6">GFA family protein</fullName>
    </submittedName>
</protein>
<keyword evidence="2" id="KW-0479">Metal-binding</keyword>
<dbReference type="PROSITE" id="PS51891">
    <property type="entry name" value="CENP_V_GFA"/>
    <property type="match status" value="1"/>
</dbReference>
<accession>A0ABT1BN64</accession>
<comment type="caution">
    <text evidence="6">The sequence shown here is derived from an EMBL/GenBank/DDBJ whole genome shotgun (WGS) entry which is preliminary data.</text>
</comment>
<sequence>MPPPYLGHCLCGQVQFQLNAEPLTCYACHCRDCQRRTGGAMRLVLWVARQNLQVLAGEAVLLTFHGSPGRPRRARACAACDTRLWAEPAAQPDLAILFPGTLKESHRFSPIAHLWVRSALPWVILPEDVARFDTQPSDPGELIRLWQAAHGNTSSAMPGS</sequence>
<dbReference type="PANTHER" id="PTHR33337:SF40">
    <property type="entry name" value="CENP-V_GFA DOMAIN-CONTAINING PROTEIN-RELATED"/>
    <property type="match status" value="1"/>
</dbReference>
<dbReference type="Gene3D" id="3.90.1590.10">
    <property type="entry name" value="glutathione-dependent formaldehyde- activating enzyme (gfa)"/>
    <property type="match status" value="1"/>
</dbReference>
<gene>
    <name evidence="6" type="ORF">M0L44_13210</name>
</gene>
<dbReference type="InterPro" id="IPR006913">
    <property type="entry name" value="CENP-V/GFA"/>
</dbReference>
<evidence type="ECO:0000256" key="2">
    <source>
        <dbReference type="ARBA" id="ARBA00022723"/>
    </source>
</evidence>
<dbReference type="Proteomes" id="UP001204851">
    <property type="component" value="Unassembled WGS sequence"/>
</dbReference>
<comment type="similarity">
    <text evidence="1">Belongs to the Gfa family.</text>
</comment>
<dbReference type="RefSeq" id="WP_252770161.1">
    <property type="nucleotide sequence ID" value="NZ_JAMXMC010000007.1"/>
</dbReference>
<dbReference type="InterPro" id="IPR011057">
    <property type="entry name" value="Mss4-like_sf"/>
</dbReference>
<keyword evidence="3" id="KW-0862">Zinc</keyword>
<evidence type="ECO:0000313" key="6">
    <source>
        <dbReference type="EMBL" id="MCO5977661.1"/>
    </source>
</evidence>